<evidence type="ECO:0000313" key="1">
    <source>
        <dbReference type="EMBL" id="CAB3781833.1"/>
    </source>
</evidence>
<keyword evidence="2" id="KW-1185">Reference proteome</keyword>
<name>A0A6J5FP77_9BURK</name>
<sequence>MSKSTAQRLLGEDLQRAEFQIGVAKGQWSLIRKVSEADWPFVYTSVQAAPRPGGPERLTVRWDVDGYGSQSPTGAFWDEVGNDFLAIDRWPKGRPNSPVESVFKVSGWSAPGKGFYHPYDRQARLNHHEWPTQNPQYVWTPQHTLTDFLTLVHRWLNCEDYLGC</sequence>
<reference evidence="1 2" key="1">
    <citation type="submission" date="2020-04" db="EMBL/GenBank/DDBJ databases">
        <authorList>
            <person name="De Canck E."/>
        </authorList>
    </citation>
    <scope>NUCLEOTIDE SEQUENCE [LARGE SCALE GENOMIC DNA]</scope>
    <source>
        <strain evidence="1 2">LMG 28688</strain>
    </source>
</reference>
<dbReference type="EMBL" id="CADIKL010000005">
    <property type="protein sequence ID" value="CAB3781833.1"/>
    <property type="molecule type" value="Genomic_DNA"/>
</dbReference>
<protein>
    <submittedName>
        <fullName evidence="1">Uncharacterized protein</fullName>
    </submittedName>
</protein>
<accession>A0A6J5FP77</accession>
<organism evidence="1 2">
    <name type="scientific">Paraburkholderia caffeinitolerans</name>
    <dbReference type="NCBI Taxonomy" id="1723730"/>
    <lineage>
        <taxon>Bacteria</taxon>
        <taxon>Pseudomonadati</taxon>
        <taxon>Pseudomonadota</taxon>
        <taxon>Betaproteobacteria</taxon>
        <taxon>Burkholderiales</taxon>
        <taxon>Burkholderiaceae</taxon>
        <taxon>Paraburkholderia</taxon>
    </lineage>
</organism>
<evidence type="ECO:0000313" key="2">
    <source>
        <dbReference type="Proteomes" id="UP000494119"/>
    </source>
</evidence>
<dbReference type="RefSeq" id="WP_115783662.1">
    <property type="nucleotide sequence ID" value="NZ_CADIKL010000005.1"/>
</dbReference>
<dbReference type="InterPro" id="IPR056082">
    <property type="entry name" value="BilB-like"/>
</dbReference>
<dbReference type="Pfam" id="PF24702">
    <property type="entry name" value="DUF7665"/>
    <property type="match status" value="1"/>
</dbReference>
<proteinExistence type="predicted"/>
<gene>
    <name evidence="1" type="ORF">LMG28688_01345</name>
</gene>
<dbReference type="Proteomes" id="UP000494119">
    <property type="component" value="Unassembled WGS sequence"/>
</dbReference>
<dbReference type="AlphaFoldDB" id="A0A6J5FP77"/>